<dbReference type="GO" id="GO:0003677">
    <property type="term" value="F:DNA binding"/>
    <property type="evidence" value="ECO:0007669"/>
    <property type="project" value="UniProtKB-KW"/>
</dbReference>
<dbReference type="InterPro" id="IPR036388">
    <property type="entry name" value="WH-like_DNA-bd_sf"/>
</dbReference>
<proteinExistence type="predicted"/>
<dbReference type="Pfam" id="PF00455">
    <property type="entry name" value="DeoRC"/>
    <property type="match status" value="1"/>
</dbReference>
<comment type="caution">
    <text evidence="5">The sequence shown here is derived from an EMBL/GenBank/DDBJ whole genome shotgun (WGS) entry which is preliminary data.</text>
</comment>
<dbReference type="PROSITE" id="PS00894">
    <property type="entry name" value="HTH_DEOR_1"/>
    <property type="match status" value="1"/>
</dbReference>
<gene>
    <name evidence="5" type="ORF">H9847_02120</name>
</gene>
<dbReference type="Proteomes" id="UP000733611">
    <property type="component" value="Unassembled WGS sequence"/>
</dbReference>
<dbReference type="SMART" id="SM00420">
    <property type="entry name" value="HTH_DEOR"/>
    <property type="match status" value="1"/>
</dbReference>
<protein>
    <submittedName>
        <fullName evidence="5">DeoR/GlpR family DNA-binding transcription regulator</fullName>
    </submittedName>
</protein>
<dbReference type="PRINTS" id="PR00037">
    <property type="entry name" value="HTHLACR"/>
</dbReference>
<keyword evidence="3" id="KW-0804">Transcription</keyword>
<dbReference type="PANTHER" id="PTHR30363">
    <property type="entry name" value="HTH-TYPE TRANSCRIPTIONAL REGULATOR SRLR-RELATED"/>
    <property type="match status" value="1"/>
</dbReference>
<organism evidence="5 6">
    <name type="scientific">Candidatus Anaerobiospirillum pullicola</name>
    <dbReference type="NCBI Taxonomy" id="2838451"/>
    <lineage>
        <taxon>Bacteria</taxon>
        <taxon>Pseudomonadati</taxon>
        <taxon>Pseudomonadota</taxon>
        <taxon>Gammaproteobacteria</taxon>
        <taxon>Aeromonadales</taxon>
        <taxon>Succinivibrionaceae</taxon>
        <taxon>Anaerobiospirillum</taxon>
    </lineage>
</organism>
<dbReference type="GO" id="GO:0003700">
    <property type="term" value="F:DNA-binding transcription factor activity"/>
    <property type="evidence" value="ECO:0007669"/>
    <property type="project" value="InterPro"/>
</dbReference>
<dbReference type="Gene3D" id="1.10.10.10">
    <property type="entry name" value="Winged helix-like DNA-binding domain superfamily/Winged helix DNA-binding domain"/>
    <property type="match status" value="1"/>
</dbReference>
<evidence type="ECO:0000256" key="1">
    <source>
        <dbReference type="ARBA" id="ARBA00023015"/>
    </source>
</evidence>
<dbReference type="InterPro" id="IPR050313">
    <property type="entry name" value="Carb_Metab_HTH_regulators"/>
</dbReference>
<dbReference type="PROSITE" id="PS51000">
    <property type="entry name" value="HTH_DEOR_2"/>
    <property type="match status" value="1"/>
</dbReference>
<dbReference type="InterPro" id="IPR018356">
    <property type="entry name" value="Tscrpt_reg_HTH_DeoR_CS"/>
</dbReference>
<name>A0A948X0R9_9GAMM</name>
<dbReference type="InterPro" id="IPR014036">
    <property type="entry name" value="DeoR-like_C"/>
</dbReference>
<dbReference type="AlphaFoldDB" id="A0A948X0R9"/>
<evidence type="ECO:0000313" key="5">
    <source>
        <dbReference type="EMBL" id="MBU3843656.1"/>
    </source>
</evidence>
<evidence type="ECO:0000259" key="4">
    <source>
        <dbReference type="PROSITE" id="PS51000"/>
    </source>
</evidence>
<reference evidence="5" key="1">
    <citation type="journal article" date="2021" name="PeerJ">
        <title>Extensive microbial diversity within the chicken gut microbiome revealed by metagenomics and culture.</title>
        <authorList>
            <person name="Gilroy R."/>
            <person name="Ravi A."/>
            <person name="Getino M."/>
            <person name="Pursley I."/>
            <person name="Horton D.L."/>
            <person name="Alikhan N.F."/>
            <person name="Baker D."/>
            <person name="Gharbi K."/>
            <person name="Hall N."/>
            <person name="Watson M."/>
            <person name="Adriaenssens E.M."/>
            <person name="Foster-Nyarko E."/>
            <person name="Jarju S."/>
            <person name="Secka A."/>
            <person name="Antonio M."/>
            <person name="Oren A."/>
            <person name="Chaudhuri R.R."/>
            <person name="La Ragione R."/>
            <person name="Hildebrand F."/>
            <person name="Pallen M.J."/>
        </authorList>
    </citation>
    <scope>NUCLEOTIDE SEQUENCE</scope>
    <source>
        <strain evidence="5">378</strain>
    </source>
</reference>
<accession>A0A948X0R9</accession>
<evidence type="ECO:0000256" key="3">
    <source>
        <dbReference type="ARBA" id="ARBA00023163"/>
    </source>
</evidence>
<dbReference type="Pfam" id="PF08220">
    <property type="entry name" value="HTH_DeoR"/>
    <property type="match status" value="1"/>
</dbReference>
<dbReference type="InterPro" id="IPR036390">
    <property type="entry name" value="WH_DNA-bd_sf"/>
</dbReference>
<sequence length="274" mass="30904">MLGIERKQIIINLLKQKNRVYVSELSKQFQVTDETIRRDLKEIEKRGIATRSHGGAVLNQQGEIKPFIERELINRKLKEAIADQLKTLIHDGMVLMVDASTTTKLALERINPRLNLTVITNSYSLINDLSDNDNIRFIATGGECYGRYRAYVGTDAISTIKHYNADLALLSCHSLSLEQGYMESNQLESDVKCTMRAQSTQTIMLADHTKFNRKSLVNSLPLTDVDVLVTDVKPDLSWLNYFKIKGLTLIYPQPAQDSEAEGMASTSSDESRSF</sequence>
<dbReference type="SUPFAM" id="SSF46785">
    <property type="entry name" value="Winged helix' DNA-binding domain"/>
    <property type="match status" value="1"/>
</dbReference>
<evidence type="ECO:0000313" key="6">
    <source>
        <dbReference type="Proteomes" id="UP000733611"/>
    </source>
</evidence>
<keyword evidence="1" id="KW-0805">Transcription regulation</keyword>
<dbReference type="SMART" id="SM01134">
    <property type="entry name" value="DeoRC"/>
    <property type="match status" value="1"/>
</dbReference>
<dbReference type="SUPFAM" id="SSF100950">
    <property type="entry name" value="NagB/RpiA/CoA transferase-like"/>
    <property type="match status" value="1"/>
</dbReference>
<feature type="domain" description="HTH deoR-type" evidence="4">
    <location>
        <begin position="3"/>
        <end position="58"/>
    </location>
</feature>
<dbReference type="EMBL" id="JAHLFE010000039">
    <property type="protein sequence ID" value="MBU3843656.1"/>
    <property type="molecule type" value="Genomic_DNA"/>
</dbReference>
<dbReference type="InterPro" id="IPR001034">
    <property type="entry name" value="DeoR_HTH"/>
</dbReference>
<reference evidence="5" key="2">
    <citation type="submission" date="2021-04" db="EMBL/GenBank/DDBJ databases">
        <authorList>
            <person name="Gilroy R."/>
        </authorList>
    </citation>
    <scope>NUCLEOTIDE SEQUENCE</scope>
    <source>
        <strain evidence="5">378</strain>
    </source>
</reference>
<dbReference type="PANTHER" id="PTHR30363:SF44">
    <property type="entry name" value="AGA OPERON TRANSCRIPTIONAL REPRESSOR-RELATED"/>
    <property type="match status" value="1"/>
</dbReference>
<dbReference type="InterPro" id="IPR037171">
    <property type="entry name" value="NagB/RpiA_transferase-like"/>
</dbReference>
<keyword evidence="2 5" id="KW-0238">DNA-binding</keyword>
<evidence type="ECO:0000256" key="2">
    <source>
        <dbReference type="ARBA" id="ARBA00023125"/>
    </source>
</evidence>